<dbReference type="InterPro" id="IPR020904">
    <property type="entry name" value="Sc_DH/Rdtase_CS"/>
</dbReference>
<evidence type="ECO:0000256" key="4">
    <source>
        <dbReference type="RuleBase" id="RU000363"/>
    </source>
</evidence>
<evidence type="ECO:0000256" key="1">
    <source>
        <dbReference type="ARBA" id="ARBA00006484"/>
    </source>
</evidence>
<dbReference type="GO" id="GO:0004745">
    <property type="term" value="F:all-trans-retinol dehydrogenase (NAD+) activity"/>
    <property type="evidence" value="ECO:0007669"/>
    <property type="project" value="UniProtKB-EC"/>
</dbReference>
<accession>A0A8B6E7Z4</accession>
<dbReference type="Pfam" id="PF00106">
    <property type="entry name" value="adh_short"/>
    <property type="match status" value="1"/>
</dbReference>
<dbReference type="PRINTS" id="PR00080">
    <property type="entry name" value="SDRFAMILY"/>
</dbReference>
<evidence type="ECO:0000313" key="6">
    <source>
        <dbReference type="Proteomes" id="UP000596742"/>
    </source>
</evidence>
<organism evidence="5 6">
    <name type="scientific">Mytilus galloprovincialis</name>
    <name type="common">Mediterranean mussel</name>
    <dbReference type="NCBI Taxonomy" id="29158"/>
    <lineage>
        <taxon>Eukaryota</taxon>
        <taxon>Metazoa</taxon>
        <taxon>Spiralia</taxon>
        <taxon>Lophotrochozoa</taxon>
        <taxon>Mollusca</taxon>
        <taxon>Bivalvia</taxon>
        <taxon>Autobranchia</taxon>
        <taxon>Pteriomorphia</taxon>
        <taxon>Mytilida</taxon>
        <taxon>Mytiloidea</taxon>
        <taxon>Mytilidae</taxon>
        <taxon>Mytilinae</taxon>
        <taxon>Mytilus</taxon>
    </lineage>
</organism>
<dbReference type="CDD" id="cd05339">
    <property type="entry name" value="17beta-HSDXI-like_SDR_c"/>
    <property type="match status" value="1"/>
</dbReference>
<dbReference type="EMBL" id="UYJE01004690">
    <property type="protein sequence ID" value="VDI30482.1"/>
    <property type="molecule type" value="Genomic_DNA"/>
</dbReference>
<evidence type="ECO:0000313" key="5">
    <source>
        <dbReference type="EMBL" id="VDI30482.1"/>
    </source>
</evidence>
<keyword evidence="2 5" id="KW-0560">Oxidoreductase</keyword>
<keyword evidence="3" id="KW-0520">NAD</keyword>
<reference evidence="5" key="1">
    <citation type="submission" date="2018-11" db="EMBL/GenBank/DDBJ databases">
        <authorList>
            <person name="Alioto T."/>
            <person name="Alioto T."/>
        </authorList>
    </citation>
    <scope>NUCLEOTIDE SEQUENCE</scope>
</reference>
<dbReference type="PANTHER" id="PTHR24322">
    <property type="entry name" value="PKSB"/>
    <property type="match status" value="1"/>
</dbReference>
<evidence type="ECO:0000256" key="3">
    <source>
        <dbReference type="ARBA" id="ARBA00023027"/>
    </source>
</evidence>
<proteinExistence type="inferred from homology"/>
<dbReference type="InterPro" id="IPR002347">
    <property type="entry name" value="SDR_fam"/>
</dbReference>
<dbReference type="PANTHER" id="PTHR24322:SF736">
    <property type="entry name" value="RETINOL DEHYDROGENASE 10"/>
    <property type="match status" value="1"/>
</dbReference>
<keyword evidence="6" id="KW-1185">Reference proteome</keyword>
<dbReference type="PRINTS" id="PR00081">
    <property type="entry name" value="GDHRDH"/>
</dbReference>
<dbReference type="SUPFAM" id="SSF51735">
    <property type="entry name" value="NAD(P)-binding Rossmann-fold domains"/>
    <property type="match status" value="1"/>
</dbReference>
<dbReference type="OrthoDB" id="10253736at2759"/>
<comment type="similarity">
    <text evidence="1 4">Belongs to the short-chain dehydrogenases/reductases (SDR) family.</text>
</comment>
<dbReference type="Proteomes" id="UP000596742">
    <property type="component" value="Unassembled WGS sequence"/>
</dbReference>
<dbReference type="FunFam" id="3.40.50.720:FF:000202">
    <property type="entry name" value="Short-chain dehydrogenase/reductase family 16C member 6"/>
    <property type="match status" value="1"/>
</dbReference>
<dbReference type="GO" id="GO:0005811">
    <property type="term" value="C:lipid droplet"/>
    <property type="evidence" value="ECO:0007669"/>
    <property type="project" value="TreeGrafter"/>
</dbReference>
<dbReference type="Gene3D" id="3.40.50.720">
    <property type="entry name" value="NAD(P)-binding Rossmann-like Domain"/>
    <property type="match status" value="1"/>
</dbReference>
<sequence>MVLPDAEDNGALSKEGVLKKETKMSIFIDCIEALKAFLVAYMTSIWRFFVSPPNKSVTGEIVLITGSGSGIGRRLALEFGKLGAVLVLWDIDDKANEETGNLMKKFDAKFHLYKCDVGIKDEVKKVGRRVKEEVGDVAILINNAGIVSGTKLINTPDDMIEKVFRVNLLAHYWTVKFFMPTMIRKNHGHIVNIASSTGLVGINKLTEYCASKFGVVGFTEVLSYELIFGGHDGVHTTLVCPSYVETGMFEGCKMRFPWILPPLKVSYTVEKIMQAILTNQQMICIPRSIYFFTFLKTILPVEAFHEIIKLFGAANFMDSFIGRQNSETEEKTNGFHNGHDTVKT</sequence>
<dbReference type="AlphaFoldDB" id="A0A8B6E7Z4"/>
<evidence type="ECO:0000256" key="2">
    <source>
        <dbReference type="ARBA" id="ARBA00023002"/>
    </source>
</evidence>
<comment type="caution">
    <text evidence="5">The sequence shown here is derived from an EMBL/GenBank/DDBJ whole genome shotgun (WGS) entry which is preliminary data.</text>
</comment>
<dbReference type="PROSITE" id="PS00061">
    <property type="entry name" value="ADH_SHORT"/>
    <property type="match status" value="1"/>
</dbReference>
<dbReference type="EC" id="1.1.1.105" evidence="5"/>
<gene>
    <name evidence="5" type="ORF">MGAL_10B052325</name>
</gene>
<dbReference type="InterPro" id="IPR036291">
    <property type="entry name" value="NAD(P)-bd_dom_sf"/>
</dbReference>
<protein>
    <submittedName>
        <fullName evidence="5">All-trans-retinol dehydrogenase (NAD+)</fullName>
        <ecNumber evidence="5">1.1.1.105</ecNumber>
    </submittedName>
</protein>
<name>A0A8B6E7Z4_MYTGA</name>